<keyword evidence="2" id="KW-0677">Repeat</keyword>
<evidence type="ECO:0000256" key="2">
    <source>
        <dbReference type="ARBA" id="ARBA00022737"/>
    </source>
</evidence>
<accession>A0A540MPD8</accession>
<dbReference type="Proteomes" id="UP000315295">
    <property type="component" value="Unassembled WGS sequence"/>
</dbReference>
<dbReference type="AlphaFoldDB" id="A0A540MPD8"/>
<evidence type="ECO:0000313" key="4">
    <source>
        <dbReference type="EMBL" id="TQE00667.1"/>
    </source>
</evidence>
<evidence type="ECO:0000313" key="5">
    <source>
        <dbReference type="Proteomes" id="UP000315295"/>
    </source>
</evidence>
<dbReference type="PROSITE" id="PS00678">
    <property type="entry name" value="WD_REPEATS_1"/>
    <property type="match status" value="1"/>
</dbReference>
<dbReference type="InterPro" id="IPR036322">
    <property type="entry name" value="WD40_repeat_dom_sf"/>
</dbReference>
<evidence type="ECO:0000256" key="1">
    <source>
        <dbReference type="ARBA" id="ARBA00022574"/>
    </source>
</evidence>
<dbReference type="SMART" id="SM00320">
    <property type="entry name" value="WD40"/>
    <property type="match status" value="1"/>
</dbReference>
<dbReference type="Gene3D" id="2.130.10.10">
    <property type="entry name" value="YVTN repeat-like/Quinoprotein amine dehydrogenase"/>
    <property type="match status" value="1"/>
</dbReference>
<dbReference type="PANTHER" id="PTHR14221:SF31">
    <property type="entry name" value="TRANSDUCIN_WD40 REPEAT-LIKE SUPERFAMILY PROTEIN"/>
    <property type="match status" value="1"/>
</dbReference>
<dbReference type="PROSITE" id="PS50082">
    <property type="entry name" value="WD_REPEATS_2"/>
    <property type="match status" value="1"/>
</dbReference>
<evidence type="ECO:0000256" key="3">
    <source>
        <dbReference type="PROSITE-ProRule" id="PRU00221"/>
    </source>
</evidence>
<dbReference type="EMBL" id="VIEB01000208">
    <property type="protein sequence ID" value="TQE00667.1"/>
    <property type="molecule type" value="Genomic_DNA"/>
</dbReference>
<dbReference type="Pfam" id="PF00400">
    <property type="entry name" value="WD40"/>
    <property type="match status" value="1"/>
</dbReference>
<protein>
    <submittedName>
        <fullName evidence="4">Uncharacterized protein</fullName>
    </submittedName>
</protein>
<dbReference type="InterPro" id="IPR019775">
    <property type="entry name" value="WD40_repeat_CS"/>
</dbReference>
<dbReference type="InterPro" id="IPR040324">
    <property type="entry name" value="WDR44/Dgr2"/>
</dbReference>
<dbReference type="InterPro" id="IPR015943">
    <property type="entry name" value="WD40/YVTN_repeat-like_dom_sf"/>
</dbReference>
<dbReference type="InterPro" id="IPR001680">
    <property type="entry name" value="WD40_rpt"/>
</dbReference>
<proteinExistence type="predicted"/>
<reference evidence="4 5" key="1">
    <citation type="journal article" date="2019" name="G3 (Bethesda)">
        <title>Sequencing of a Wild Apple (Malus baccata) Genome Unravels the Differences Between Cultivated and Wild Apple Species Regarding Disease Resistance and Cold Tolerance.</title>
        <authorList>
            <person name="Chen X."/>
        </authorList>
    </citation>
    <scope>NUCLEOTIDE SEQUENCE [LARGE SCALE GENOMIC DNA]</scope>
    <source>
        <strain evidence="5">cv. Shandingzi</strain>
        <tissue evidence="4">Leaves</tissue>
    </source>
</reference>
<dbReference type="SUPFAM" id="SSF50978">
    <property type="entry name" value="WD40 repeat-like"/>
    <property type="match status" value="1"/>
</dbReference>
<feature type="repeat" description="WD" evidence="3">
    <location>
        <begin position="28"/>
        <end position="61"/>
    </location>
</feature>
<comment type="caution">
    <text evidence="4">The sequence shown here is derived from an EMBL/GenBank/DDBJ whole genome shotgun (WGS) entry which is preliminary data.</text>
</comment>
<organism evidence="4 5">
    <name type="scientific">Malus baccata</name>
    <name type="common">Siberian crab apple</name>
    <name type="synonym">Pyrus baccata</name>
    <dbReference type="NCBI Taxonomy" id="106549"/>
    <lineage>
        <taxon>Eukaryota</taxon>
        <taxon>Viridiplantae</taxon>
        <taxon>Streptophyta</taxon>
        <taxon>Embryophyta</taxon>
        <taxon>Tracheophyta</taxon>
        <taxon>Spermatophyta</taxon>
        <taxon>Magnoliopsida</taxon>
        <taxon>eudicotyledons</taxon>
        <taxon>Gunneridae</taxon>
        <taxon>Pentapetalae</taxon>
        <taxon>rosids</taxon>
        <taxon>fabids</taxon>
        <taxon>Rosales</taxon>
        <taxon>Rosaceae</taxon>
        <taxon>Amygdaloideae</taxon>
        <taxon>Maleae</taxon>
        <taxon>Malus</taxon>
    </lineage>
</organism>
<gene>
    <name evidence="4" type="ORF">C1H46_013716</name>
</gene>
<sequence length="89" mass="10227">MKGKQYSKKFMEFTSLCSGQEIHAHCDVLDLAWSNSNHLVSSSMDKTVRLWEVGRSHCLNIFHHNDYVLQGKAADGVQLIRKFKGLLKY</sequence>
<dbReference type="STRING" id="106549.A0A540MPD8"/>
<keyword evidence="5" id="KW-1185">Reference proteome</keyword>
<dbReference type="PANTHER" id="PTHR14221">
    <property type="entry name" value="WD REPEAT DOMAIN 44"/>
    <property type="match status" value="1"/>
</dbReference>
<keyword evidence="1 3" id="KW-0853">WD repeat</keyword>
<name>A0A540MPD8_MALBA</name>